<keyword evidence="2" id="KW-1185">Reference proteome</keyword>
<name>A0A383W646_TETOB</name>
<evidence type="ECO:0000313" key="1">
    <source>
        <dbReference type="EMBL" id="SZX73115.1"/>
    </source>
</evidence>
<sequence length="87" mass="9040">MGNADVLVGGGPGHAARKLRQDSHAALMASAAGDVVVLGGAKKLLTMGPATTAVEKGSRQLLHDAVRERATRTARKLAGADDYDYRK</sequence>
<dbReference type="EMBL" id="FNXT01001184">
    <property type="protein sequence ID" value="SZX73115.1"/>
    <property type="molecule type" value="Genomic_DNA"/>
</dbReference>
<organism evidence="1 2">
    <name type="scientific">Tetradesmus obliquus</name>
    <name type="common">Green alga</name>
    <name type="synonym">Acutodesmus obliquus</name>
    <dbReference type="NCBI Taxonomy" id="3088"/>
    <lineage>
        <taxon>Eukaryota</taxon>
        <taxon>Viridiplantae</taxon>
        <taxon>Chlorophyta</taxon>
        <taxon>core chlorophytes</taxon>
        <taxon>Chlorophyceae</taxon>
        <taxon>CS clade</taxon>
        <taxon>Sphaeropleales</taxon>
        <taxon>Scenedesmaceae</taxon>
        <taxon>Tetradesmus</taxon>
    </lineage>
</organism>
<dbReference type="AlphaFoldDB" id="A0A383W646"/>
<gene>
    <name evidence="1" type="ORF">BQ4739_LOCUS13231</name>
</gene>
<accession>A0A383W646</accession>
<dbReference type="Proteomes" id="UP000256970">
    <property type="component" value="Unassembled WGS sequence"/>
</dbReference>
<reference evidence="1 2" key="1">
    <citation type="submission" date="2016-10" db="EMBL/GenBank/DDBJ databases">
        <authorList>
            <person name="Cai Z."/>
        </authorList>
    </citation>
    <scope>NUCLEOTIDE SEQUENCE [LARGE SCALE GENOMIC DNA]</scope>
</reference>
<protein>
    <submittedName>
        <fullName evidence="1">Uncharacterized protein</fullName>
    </submittedName>
</protein>
<evidence type="ECO:0000313" key="2">
    <source>
        <dbReference type="Proteomes" id="UP000256970"/>
    </source>
</evidence>
<proteinExistence type="predicted"/>